<evidence type="ECO:0000256" key="1">
    <source>
        <dbReference type="ARBA" id="ARBA00022801"/>
    </source>
</evidence>
<dbReference type="GO" id="GO:0008239">
    <property type="term" value="F:dipeptidyl-peptidase activity"/>
    <property type="evidence" value="ECO:0007669"/>
    <property type="project" value="InterPro"/>
</dbReference>
<dbReference type="Gene3D" id="2.60.120.260">
    <property type="entry name" value="Galactose-binding domain-like"/>
    <property type="match status" value="1"/>
</dbReference>
<proteinExistence type="predicted"/>
<dbReference type="InterPro" id="IPR013736">
    <property type="entry name" value="Xaa-Pro_dipept_C"/>
</dbReference>
<dbReference type="RefSeq" id="WP_163652158.1">
    <property type="nucleotide sequence ID" value="NZ_JAAGRN010000003.1"/>
</dbReference>
<dbReference type="Pfam" id="PF08530">
    <property type="entry name" value="PepX_C"/>
    <property type="match status" value="1"/>
</dbReference>
<dbReference type="InterPro" id="IPR005674">
    <property type="entry name" value="CocE/Ser_esterase"/>
</dbReference>
<feature type="domain" description="Xaa-Pro dipeptidyl-peptidase C-terminal" evidence="2">
    <location>
        <begin position="355"/>
        <end position="602"/>
    </location>
</feature>
<dbReference type="EMBL" id="JAAGRN010000003">
    <property type="protein sequence ID" value="NDY82568.1"/>
    <property type="molecule type" value="Genomic_DNA"/>
</dbReference>
<gene>
    <name evidence="3" type="ORF">G3I67_04910</name>
</gene>
<evidence type="ECO:0000259" key="2">
    <source>
        <dbReference type="SMART" id="SM00939"/>
    </source>
</evidence>
<dbReference type="InterPro" id="IPR029058">
    <property type="entry name" value="AB_hydrolase_fold"/>
</dbReference>
<dbReference type="InterPro" id="IPR050585">
    <property type="entry name" value="Xaa-Pro_dipeptidyl-ppase/CocE"/>
</dbReference>
<dbReference type="Gene3D" id="3.40.50.1820">
    <property type="entry name" value="alpha/beta hydrolase"/>
    <property type="match status" value="2"/>
</dbReference>
<dbReference type="AlphaFoldDB" id="A0A6B2QY22"/>
<protein>
    <submittedName>
        <fullName evidence="3">CocE/NonD family hydrolase</fullName>
    </submittedName>
</protein>
<dbReference type="SUPFAM" id="SSF53474">
    <property type="entry name" value="alpha/beta-Hydrolases"/>
    <property type="match status" value="1"/>
</dbReference>
<accession>A0A6B2QY22</accession>
<keyword evidence="1 3" id="KW-0378">Hydrolase</keyword>
<comment type="caution">
    <text evidence="3">The sequence shown here is derived from an EMBL/GenBank/DDBJ whole genome shotgun (WGS) entry which is preliminary data.</text>
</comment>
<dbReference type="PANTHER" id="PTHR43056:SF10">
    <property type="entry name" value="COCE_NOND FAMILY, PUTATIVE (AFU_ORTHOLOGUE AFUA_7G00600)-RELATED"/>
    <property type="match status" value="1"/>
</dbReference>
<dbReference type="Pfam" id="PF02129">
    <property type="entry name" value="Peptidase_S15"/>
    <property type="match status" value="1"/>
</dbReference>
<dbReference type="InterPro" id="IPR008979">
    <property type="entry name" value="Galactose-bd-like_sf"/>
</dbReference>
<sequence length="606" mass="68098">MSDHDLAGTAWQISPSQYLSSRPEEFGLPDRPDSLYITMRDGCRIAIDVYLPQGINPGATFPAITIFTPYFRRFKTIEKSVEPSPNAAKYRDFFVPRGYALVVIDVRGTGASFGVRESLRSPKEREDSREIADWIIAQPWSNGIIGSTGISYLGAAACFLASTGHPAIKAIAPLFSVSDIYNEQLFPGGMLSRVWSKSYDELMVALDHNDAEKISHFPYFNDPRLNGPQPVDDDIDGIELQAAIREHKDNFRLHDMMPELAFRDEGPIHAPELNTDACSPFYYQKKGTISGVPIYSISGWMDGGGYANGSITRFLTMAGPHDRLLLGPWDHGARTNVSPFREQIAPQFSILAEVLRFFDEHLLGMNTGIDKEDKVHYFSMHEEAWRGTNHWPPRASKRLYLTHDDSLSNQQPTHASLKSYQVHFETTTGSQTRWERLGAANVTDYFFDWSGRDQSHLKFTSTPLDHDIELSGHIIASINLSSSERDAALFVYASEVKPDGTTIYITEGMLRALHRAQSKCPEEYITTWPYRRFFRSDAKLLQPDRAERLEFALLPTSWTLKKGNRLRISIAGADADHFPQIPNGMPPCLNLILGGENGSFVEVPIL</sequence>
<reference evidence="3" key="1">
    <citation type="submission" date="2020-02" db="EMBL/GenBank/DDBJ databases">
        <authorList>
            <person name="Chen W.-M."/>
        </authorList>
    </citation>
    <scope>NUCLEOTIDE SEQUENCE</scope>
    <source>
        <strain evidence="3">NBD-18</strain>
    </source>
</reference>
<dbReference type="SMART" id="SM00939">
    <property type="entry name" value="PepX_C"/>
    <property type="match status" value="1"/>
</dbReference>
<organism evidence="3">
    <name type="scientific">Sheuella amnicola</name>
    <dbReference type="NCBI Taxonomy" id="2707330"/>
    <lineage>
        <taxon>Bacteria</taxon>
        <taxon>Pseudomonadati</taxon>
        <taxon>Pseudomonadota</taxon>
        <taxon>Betaproteobacteria</taxon>
        <taxon>Burkholderiales</taxon>
        <taxon>Alcaligenaceae</taxon>
        <taxon>Sheuella</taxon>
    </lineage>
</organism>
<name>A0A6B2QY22_9BURK</name>
<dbReference type="InterPro" id="IPR000383">
    <property type="entry name" value="Xaa-Pro-like_dom"/>
</dbReference>
<dbReference type="NCBIfam" id="TIGR00976">
    <property type="entry name" value="CocE_NonD"/>
    <property type="match status" value="1"/>
</dbReference>
<evidence type="ECO:0000313" key="3">
    <source>
        <dbReference type="EMBL" id="NDY82568.1"/>
    </source>
</evidence>
<dbReference type="PANTHER" id="PTHR43056">
    <property type="entry name" value="PEPTIDASE S9 PROLYL OLIGOPEPTIDASE"/>
    <property type="match status" value="1"/>
</dbReference>
<dbReference type="SUPFAM" id="SSF49785">
    <property type="entry name" value="Galactose-binding domain-like"/>
    <property type="match status" value="1"/>
</dbReference>